<feature type="compositionally biased region" description="Basic and acidic residues" evidence="1">
    <location>
        <begin position="55"/>
        <end position="65"/>
    </location>
</feature>
<feature type="compositionally biased region" description="Acidic residues" evidence="1">
    <location>
        <begin position="34"/>
        <end position="46"/>
    </location>
</feature>
<gene>
    <name evidence="2" type="ORF">HJC23_009286</name>
</gene>
<reference evidence="2 3" key="1">
    <citation type="journal article" date="2020" name="G3 (Bethesda)">
        <title>Improved Reference Genome for Cyclotella cryptica CCMP332, a Model for Cell Wall Morphogenesis, Salinity Adaptation, and Lipid Production in Diatoms (Bacillariophyta).</title>
        <authorList>
            <person name="Roberts W.R."/>
            <person name="Downey K.M."/>
            <person name="Ruck E.C."/>
            <person name="Traller J.C."/>
            <person name="Alverson A.J."/>
        </authorList>
    </citation>
    <scope>NUCLEOTIDE SEQUENCE [LARGE SCALE GENOMIC DNA]</scope>
    <source>
        <strain evidence="2 3">CCMP332</strain>
    </source>
</reference>
<dbReference type="Proteomes" id="UP001516023">
    <property type="component" value="Unassembled WGS sequence"/>
</dbReference>
<accession>A0ABD3QS58</accession>
<evidence type="ECO:0000313" key="2">
    <source>
        <dbReference type="EMBL" id="KAL3803322.1"/>
    </source>
</evidence>
<comment type="caution">
    <text evidence="2">The sequence shown here is derived from an EMBL/GenBank/DDBJ whole genome shotgun (WGS) entry which is preliminary data.</text>
</comment>
<feature type="region of interest" description="Disordered" evidence="1">
    <location>
        <begin position="1"/>
        <end position="123"/>
    </location>
</feature>
<keyword evidence="3" id="KW-1185">Reference proteome</keyword>
<evidence type="ECO:0000256" key="1">
    <source>
        <dbReference type="SAM" id="MobiDB-lite"/>
    </source>
</evidence>
<feature type="compositionally biased region" description="Polar residues" evidence="1">
    <location>
        <begin position="90"/>
        <end position="100"/>
    </location>
</feature>
<dbReference type="AlphaFoldDB" id="A0ABD3QS58"/>
<sequence length="247" mass="27568">MNASPPMPSDSQEQSRLKKKKKAHFLLPGTGVVDSEDTSATGDDESSVGCRSNRRLSEIYKDTGRRDHKRSVSHSDASLYHVPSKRAKQDYSNSMISPQKPSDDIPQSSASPSPPQQTSTYHQELQYPHQEKNISIIDSADNFCNHLVRITSKRNLDFSSLKNHFGVQCMIREWIALAFSRRSFGYLAKASQMALKFGISMNRILSGVDEDGLEETGEASLSMKTKEKSATGYKKYSETPRSALGER</sequence>
<organism evidence="2 3">
    <name type="scientific">Cyclotella cryptica</name>
    <dbReference type="NCBI Taxonomy" id="29204"/>
    <lineage>
        <taxon>Eukaryota</taxon>
        <taxon>Sar</taxon>
        <taxon>Stramenopiles</taxon>
        <taxon>Ochrophyta</taxon>
        <taxon>Bacillariophyta</taxon>
        <taxon>Coscinodiscophyceae</taxon>
        <taxon>Thalassiosirophycidae</taxon>
        <taxon>Stephanodiscales</taxon>
        <taxon>Stephanodiscaceae</taxon>
        <taxon>Cyclotella</taxon>
    </lineage>
</organism>
<protein>
    <submittedName>
        <fullName evidence="2">Uncharacterized protein</fullName>
    </submittedName>
</protein>
<dbReference type="EMBL" id="JABMIG020000014">
    <property type="protein sequence ID" value="KAL3803322.1"/>
    <property type="molecule type" value="Genomic_DNA"/>
</dbReference>
<evidence type="ECO:0000313" key="3">
    <source>
        <dbReference type="Proteomes" id="UP001516023"/>
    </source>
</evidence>
<feature type="compositionally biased region" description="Low complexity" evidence="1">
    <location>
        <begin position="104"/>
        <end position="120"/>
    </location>
</feature>
<name>A0ABD3QS58_9STRA</name>
<feature type="region of interest" description="Disordered" evidence="1">
    <location>
        <begin position="216"/>
        <end position="247"/>
    </location>
</feature>
<proteinExistence type="predicted"/>